<dbReference type="EMBL" id="JAGIOE010000001">
    <property type="protein sequence ID" value="MBP2373710.1"/>
    <property type="molecule type" value="Genomic_DNA"/>
</dbReference>
<gene>
    <name evidence="3" type="ORF">JOF46_001622</name>
</gene>
<dbReference type="InterPro" id="IPR000639">
    <property type="entry name" value="Epox_hydrolase-like"/>
</dbReference>
<feature type="domain" description="AB hydrolase-1" evidence="2">
    <location>
        <begin position="36"/>
        <end position="145"/>
    </location>
</feature>
<protein>
    <submittedName>
        <fullName evidence="3">Pimeloyl-ACP methyl ester carboxylesterase</fullName>
    </submittedName>
</protein>
<dbReference type="PANTHER" id="PTHR43329">
    <property type="entry name" value="EPOXIDE HYDROLASE"/>
    <property type="match status" value="1"/>
</dbReference>
<dbReference type="PRINTS" id="PR00111">
    <property type="entry name" value="ABHYDROLASE"/>
</dbReference>
<dbReference type="Pfam" id="PF00561">
    <property type="entry name" value="Abhydrolase_1"/>
    <property type="match status" value="1"/>
</dbReference>
<keyword evidence="4" id="KW-1185">Reference proteome</keyword>
<evidence type="ECO:0000256" key="1">
    <source>
        <dbReference type="ARBA" id="ARBA00022801"/>
    </source>
</evidence>
<dbReference type="SUPFAM" id="SSF53474">
    <property type="entry name" value="alpha/beta-Hydrolases"/>
    <property type="match status" value="1"/>
</dbReference>
<dbReference type="PRINTS" id="PR00412">
    <property type="entry name" value="EPOXHYDRLASE"/>
</dbReference>
<comment type="caution">
    <text evidence="3">The sequence shown here is derived from an EMBL/GenBank/DDBJ whole genome shotgun (WGS) entry which is preliminary data.</text>
</comment>
<sequence>MDINTGSAPAASGIGHIYIDLPGVRLHIAEAGAGTPLLLLHGVPQDASVFNGMIPALAEGHRVIALDTRGFGQSSMPATGYALDTQVADLVGLLDALGVDKTRILAHDLGAVYAMMLCLAHPERVHSLVSLSIPHLFLRFNLAFLPLFKNAWFDPVLAIPGMARLLMGSGRQVLARYMFNHFVHDPGCLDPEQVEAYLARLREPGRAAALGALYRQCVMPTFIKLMRGGYLDQRLTVPTLLAVGEHDEAMSASLLEGYEPYADALELVRIPGAAHFVVDEQPGAVLAMAREFFARPGH</sequence>
<dbReference type="RefSeq" id="WP_209906856.1">
    <property type="nucleotide sequence ID" value="NZ_BAAAMI010000011.1"/>
</dbReference>
<evidence type="ECO:0000313" key="4">
    <source>
        <dbReference type="Proteomes" id="UP000766570"/>
    </source>
</evidence>
<evidence type="ECO:0000259" key="2">
    <source>
        <dbReference type="Pfam" id="PF00561"/>
    </source>
</evidence>
<organism evidence="3 4">
    <name type="scientific">Paeniglutamicibacter psychrophenolicus</name>
    <dbReference type="NCBI Taxonomy" id="257454"/>
    <lineage>
        <taxon>Bacteria</taxon>
        <taxon>Bacillati</taxon>
        <taxon>Actinomycetota</taxon>
        <taxon>Actinomycetes</taxon>
        <taxon>Micrococcales</taxon>
        <taxon>Micrococcaceae</taxon>
        <taxon>Paeniglutamicibacter</taxon>
    </lineage>
</organism>
<dbReference type="InterPro" id="IPR029058">
    <property type="entry name" value="AB_hydrolase_fold"/>
</dbReference>
<dbReference type="InterPro" id="IPR000073">
    <property type="entry name" value="AB_hydrolase_1"/>
</dbReference>
<dbReference type="Gene3D" id="3.40.50.1820">
    <property type="entry name" value="alpha/beta hydrolase"/>
    <property type="match status" value="1"/>
</dbReference>
<reference evidence="3 4" key="1">
    <citation type="submission" date="2021-03" db="EMBL/GenBank/DDBJ databases">
        <title>Sequencing the genomes of 1000 actinobacteria strains.</title>
        <authorList>
            <person name="Klenk H.-P."/>
        </authorList>
    </citation>
    <scope>NUCLEOTIDE SEQUENCE [LARGE SCALE GENOMIC DNA]</scope>
    <source>
        <strain evidence="3 4">DSM 15454</strain>
    </source>
</reference>
<proteinExistence type="predicted"/>
<name>A0ABS4WBZ1_9MICC</name>
<dbReference type="Proteomes" id="UP000766570">
    <property type="component" value="Unassembled WGS sequence"/>
</dbReference>
<keyword evidence="1" id="KW-0378">Hydrolase</keyword>
<evidence type="ECO:0000313" key="3">
    <source>
        <dbReference type="EMBL" id="MBP2373710.1"/>
    </source>
</evidence>
<accession>A0ABS4WBZ1</accession>